<reference evidence="1" key="1">
    <citation type="submission" date="2023-07" db="EMBL/GenBank/DDBJ databases">
        <title>Sorghum-associated microbial communities from plants grown in Nebraska, USA.</title>
        <authorList>
            <person name="Schachtman D."/>
        </authorList>
    </citation>
    <scope>NUCLEOTIDE SEQUENCE</scope>
    <source>
        <strain evidence="1">DS3315</strain>
    </source>
</reference>
<organism evidence="1 2">
    <name type="scientific">Variovorax paradoxus</name>
    <dbReference type="NCBI Taxonomy" id="34073"/>
    <lineage>
        <taxon>Bacteria</taxon>
        <taxon>Pseudomonadati</taxon>
        <taxon>Pseudomonadota</taxon>
        <taxon>Betaproteobacteria</taxon>
        <taxon>Burkholderiales</taxon>
        <taxon>Comamonadaceae</taxon>
        <taxon>Variovorax</taxon>
    </lineage>
</organism>
<dbReference type="EMBL" id="JAUSRV010000008">
    <property type="protein sequence ID" value="MDP9972452.1"/>
    <property type="molecule type" value="Genomic_DNA"/>
</dbReference>
<evidence type="ECO:0000313" key="2">
    <source>
        <dbReference type="Proteomes" id="UP001224845"/>
    </source>
</evidence>
<accession>A0AAW8EII6</accession>
<proteinExistence type="predicted"/>
<gene>
    <name evidence="1" type="ORF">J2W39_003694</name>
</gene>
<dbReference type="RefSeq" id="WP_307595001.1">
    <property type="nucleotide sequence ID" value="NZ_JAUSRV010000008.1"/>
</dbReference>
<name>A0AAW8EII6_VARPD</name>
<dbReference type="AlphaFoldDB" id="A0AAW8EII6"/>
<protein>
    <submittedName>
        <fullName evidence="1">Uncharacterized protein</fullName>
    </submittedName>
</protein>
<evidence type="ECO:0000313" key="1">
    <source>
        <dbReference type="EMBL" id="MDP9972452.1"/>
    </source>
</evidence>
<comment type="caution">
    <text evidence="1">The sequence shown here is derived from an EMBL/GenBank/DDBJ whole genome shotgun (WGS) entry which is preliminary data.</text>
</comment>
<dbReference type="Proteomes" id="UP001224845">
    <property type="component" value="Unassembled WGS sequence"/>
</dbReference>
<sequence>MTFEENFRTWLARALSEPVPASVSAYAFNLFEYPETPEVKFGIELIGAGSFDLAHAEWACDEVWEPAERRLEIPTSYSSREWEECQRRLYSLVLSCLDFQPGGAILKRKQAIGLGFVDGELQLIWQK</sequence>